<protein>
    <submittedName>
        <fullName evidence="1">Uncharacterized protein</fullName>
    </submittedName>
</protein>
<proteinExistence type="predicted"/>
<comment type="caution">
    <text evidence="1">The sequence shown here is derived from an EMBL/GenBank/DDBJ whole genome shotgun (WGS) entry which is preliminary data.</text>
</comment>
<dbReference type="AlphaFoldDB" id="A0AA47N6M5"/>
<sequence length="212" mass="23918">MVRILGDLEFYDKQAEGEGLRLELANLKSKWASSEAGLRQRLAVVYMELEAVRREKEEYQKGHVLNQLETVALGNQVSALKLDIASRREPIVCEQSEVVGQLREENLALRRQLVSLGGLKYGPGGPKPPARDKLKQAARDIARLTRDKQQLIAIGNRLRAQLQTSELEGTLLHSHQHTSSNIWNRCHNLKRIVPVFPIWLMTGRKMVLSVAG</sequence>
<dbReference type="Proteomes" id="UP001174136">
    <property type="component" value="Unassembled WGS sequence"/>
</dbReference>
<gene>
    <name evidence="1" type="ORF">N1851_005916</name>
</gene>
<evidence type="ECO:0000313" key="2">
    <source>
        <dbReference type="Proteomes" id="UP001174136"/>
    </source>
</evidence>
<evidence type="ECO:0000313" key="1">
    <source>
        <dbReference type="EMBL" id="KAK0152561.1"/>
    </source>
</evidence>
<accession>A0AA47N6M5</accession>
<name>A0AA47N6M5_MERPO</name>
<keyword evidence="2" id="KW-1185">Reference proteome</keyword>
<dbReference type="EMBL" id="JAOPHQ010000950">
    <property type="protein sequence ID" value="KAK0152561.1"/>
    <property type="molecule type" value="Genomic_DNA"/>
</dbReference>
<reference evidence="1" key="1">
    <citation type="journal article" date="2023" name="Front. Mar. Sci.">
        <title>A new Merluccius polli reference genome to investigate the effects of global change in West African waters.</title>
        <authorList>
            <person name="Mateo J.L."/>
            <person name="Blanco-Fernandez C."/>
            <person name="Garcia-Vazquez E."/>
            <person name="Machado-Schiaffino G."/>
        </authorList>
    </citation>
    <scope>NUCLEOTIDE SEQUENCE</scope>
    <source>
        <strain evidence="1">C29</strain>
        <tissue evidence="1">Fin</tissue>
    </source>
</reference>
<organism evidence="1 2">
    <name type="scientific">Merluccius polli</name>
    <name type="common">Benguela hake</name>
    <name type="synonym">Merluccius cadenati</name>
    <dbReference type="NCBI Taxonomy" id="89951"/>
    <lineage>
        <taxon>Eukaryota</taxon>
        <taxon>Metazoa</taxon>
        <taxon>Chordata</taxon>
        <taxon>Craniata</taxon>
        <taxon>Vertebrata</taxon>
        <taxon>Euteleostomi</taxon>
        <taxon>Actinopterygii</taxon>
        <taxon>Neopterygii</taxon>
        <taxon>Teleostei</taxon>
        <taxon>Neoteleostei</taxon>
        <taxon>Acanthomorphata</taxon>
        <taxon>Zeiogadaria</taxon>
        <taxon>Gadariae</taxon>
        <taxon>Gadiformes</taxon>
        <taxon>Gadoidei</taxon>
        <taxon>Merlucciidae</taxon>
        <taxon>Merluccius</taxon>
    </lineage>
</organism>